<accession>A0A0C1H752</accession>
<dbReference type="RefSeq" id="WP_039360869.1">
    <property type="nucleotide sequence ID" value="NZ_JSAN01000147.1"/>
</dbReference>
<dbReference type="InterPro" id="IPR009003">
    <property type="entry name" value="Peptidase_S1_PA"/>
</dbReference>
<dbReference type="SUPFAM" id="SSF50494">
    <property type="entry name" value="Trypsin-like serine proteases"/>
    <property type="match status" value="1"/>
</dbReference>
<evidence type="ECO:0000313" key="1">
    <source>
        <dbReference type="EMBL" id="KIC70753.1"/>
    </source>
</evidence>
<evidence type="ECO:0000313" key="2">
    <source>
        <dbReference type="Proteomes" id="UP000031465"/>
    </source>
</evidence>
<organism evidence="1 2">
    <name type="scientific">Candidatus Protochlamydia amoebophila</name>
    <dbReference type="NCBI Taxonomy" id="362787"/>
    <lineage>
        <taxon>Bacteria</taxon>
        <taxon>Pseudomonadati</taxon>
        <taxon>Chlamydiota</taxon>
        <taxon>Chlamydiia</taxon>
        <taxon>Parachlamydiales</taxon>
        <taxon>Parachlamydiaceae</taxon>
        <taxon>Candidatus Protochlamydia</taxon>
    </lineage>
</organism>
<name>A0A0C1H752_9BACT</name>
<reference evidence="1 2" key="1">
    <citation type="journal article" date="2014" name="Mol. Biol. Evol.">
        <title>Massive expansion of Ubiquitination-related gene families within the Chlamydiae.</title>
        <authorList>
            <person name="Domman D."/>
            <person name="Collingro A."/>
            <person name="Lagkouvardos I."/>
            <person name="Gehre L."/>
            <person name="Weinmaier T."/>
            <person name="Rattei T."/>
            <person name="Subtil A."/>
            <person name="Horn M."/>
        </authorList>
    </citation>
    <scope>NUCLEOTIDE SEQUENCE [LARGE SCALE GENOMIC DNA]</scope>
    <source>
        <strain evidence="1 2">EI2</strain>
    </source>
</reference>
<proteinExistence type="predicted"/>
<dbReference type="EMBL" id="JSAN01000147">
    <property type="protein sequence ID" value="KIC70753.1"/>
    <property type="molecule type" value="Genomic_DNA"/>
</dbReference>
<dbReference type="PATRIC" id="fig|362787.3.peg.2035"/>
<gene>
    <name evidence="1" type="ORF">DB44_GB00020</name>
</gene>
<dbReference type="AlphaFoldDB" id="A0A0C1H752"/>
<comment type="caution">
    <text evidence="1">The sequence shown here is derived from an EMBL/GenBank/DDBJ whole genome shotgun (WGS) entry which is preliminary data.</text>
</comment>
<protein>
    <recommendedName>
        <fullName evidence="3">Serine protease</fullName>
    </recommendedName>
</protein>
<sequence length="360" mass="40667">MWPISSGLQPYSIPYPDNNEFNKAEMRVGEYKSMQDDTIRAFIDNLYCATYPIYGSWGSFQGNCFAIAPDLLLTCRHCLEEGEIRGTFGTGKLIFDGIRYCGLDFAVLWVEGGRFNPVTLDSDSDVEESIQMYHKTEGLSLNKYVKLFTSESKPYAMPGNFVFSQTTDPGETGAPRMSLRNGYVNIMHQGNGEGLTMNAFYAILMQAQNEGNGNANCILSKIKMEHLATRIVNWSSLIIRSGDIKEEKPKINEDVRICDPKNPRKVLATFHCREVGEGKGNRWVTIHKKGIANSEITYAISPNPHINKTYKNEGEKEFYRTLAVSIGTYYLSKNTYPIEGAIKVYNQNFILTKYSIDFLT</sequence>
<evidence type="ECO:0008006" key="3">
    <source>
        <dbReference type="Google" id="ProtNLM"/>
    </source>
</evidence>
<dbReference type="Proteomes" id="UP000031465">
    <property type="component" value="Unassembled WGS sequence"/>
</dbReference>